<sequence>MKRKNDAEEYTALFIQFSNGMQRWFKKGLILLVICLGISQLLLQIPAVRSVMSSAERWEGKIPKSIWVPVNMPEEN</sequence>
<proteinExistence type="predicted"/>
<feature type="transmembrane region" description="Helical" evidence="1">
    <location>
        <begin position="29"/>
        <end position="48"/>
    </location>
</feature>
<keyword evidence="1" id="KW-1133">Transmembrane helix</keyword>
<keyword evidence="1" id="KW-0812">Transmembrane</keyword>
<dbReference type="RefSeq" id="WP_237167879.1">
    <property type="nucleotide sequence ID" value="NZ_CP014167.1"/>
</dbReference>
<dbReference type="Proteomes" id="UP000092573">
    <property type="component" value="Chromosome"/>
</dbReference>
<evidence type="ECO:0000256" key="1">
    <source>
        <dbReference type="SAM" id="Phobius"/>
    </source>
</evidence>
<dbReference type="STRING" id="1462996.AWM70_09940"/>
<evidence type="ECO:0000313" key="3">
    <source>
        <dbReference type="Proteomes" id="UP000092573"/>
    </source>
</evidence>
<gene>
    <name evidence="2" type="ORF">AWM70_09940</name>
</gene>
<dbReference type="EMBL" id="CP014167">
    <property type="protein sequence ID" value="ANS74878.1"/>
    <property type="molecule type" value="Genomic_DNA"/>
</dbReference>
<organism evidence="2 3">
    <name type="scientific">Paenibacillus yonginensis</name>
    <dbReference type="NCBI Taxonomy" id="1462996"/>
    <lineage>
        <taxon>Bacteria</taxon>
        <taxon>Bacillati</taxon>
        <taxon>Bacillota</taxon>
        <taxon>Bacilli</taxon>
        <taxon>Bacillales</taxon>
        <taxon>Paenibacillaceae</taxon>
        <taxon>Paenibacillus</taxon>
    </lineage>
</organism>
<protein>
    <submittedName>
        <fullName evidence="2">Uncharacterized protein</fullName>
    </submittedName>
</protein>
<keyword evidence="1" id="KW-0472">Membrane</keyword>
<accession>A0A1B1N0E2</accession>
<reference evidence="2 3" key="1">
    <citation type="submission" date="2016-01" db="EMBL/GenBank/DDBJ databases">
        <title>Complete Genome Sequence of Paenibacillus yonginensis DCY84, a novel Plant Growth-Promoting Bacteria with Elicitation of Induced Systemic Resistance.</title>
        <authorList>
            <person name="Kim Y.J."/>
            <person name="Yang D.C."/>
            <person name="Sukweenadhi J."/>
        </authorList>
    </citation>
    <scope>NUCLEOTIDE SEQUENCE [LARGE SCALE GENOMIC DNA]</scope>
    <source>
        <strain evidence="2 3">DCY84</strain>
    </source>
</reference>
<name>A0A1B1N0E2_9BACL</name>
<dbReference type="AlphaFoldDB" id="A0A1B1N0E2"/>
<keyword evidence="3" id="KW-1185">Reference proteome</keyword>
<evidence type="ECO:0000313" key="2">
    <source>
        <dbReference type="EMBL" id="ANS74878.1"/>
    </source>
</evidence>
<dbReference type="KEGG" id="pyg:AWM70_09940"/>